<feature type="region of interest" description="Disordered" evidence="1">
    <location>
        <begin position="186"/>
        <end position="354"/>
    </location>
</feature>
<name>A0A9J7LEW9_BRAFL</name>
<dbReference type="OMA" id="MASCMET"/>
<reference evidence="3" key="2">
    <citation type="submission" date="2025-08" db="UniProtKB">
        <authorList>
            <consortium name="RefSeq"/>
        </authorList>
    </citation>
    <scope>IDENTIFICATION</scope>
    <source>
        <strain evidence="3">S238N-H82</strain>
        <tissue evidence="3">Testes</tissue>
    </source>
</reference>
<evidence type="ECO:0000313" key="3">
    <source>
        <dbReference type="RefSeq" id="XP_035681613.1"/>
    </source>
</evidence>
<dbReference type="RefSeq" id="XP_035681613.1">
    <property type="nucleotide sequence ID" value="XM_035825720.1"/>
</dbReference>
<gene>
    <name evidence="3" type="primary">LOC118419358</name>
</gene>
<feature type="compositionally biased region" description="Basic and acidic residues" evidence="1">
    <location>
        <begin position="312"/>
        <end position="344"/>
    </location>
</feature>
<dbReference type="AlphaFoldDB" id="A0A9J7LEW9"/>
<protein>
    <submittedName>
        <fullName evidence="3">Uncharacterized protein LOC118419358</fullName>
    </submittedName>
</protein>
<evidence type="ECO:0000256" key="1">
    <source>
        <dbReference type="SAM" id="MobiDB-lite"/>
    </source>
</evidence>
<sequence length="497" mass="56517">MVSVESEDVLIINCDDTFPLDSVHELVEKSSQATGIKTRIKRTRFQLSDLKETSEKVKSEREEKGKLLCAILVLHAHESRLSVNEKNAGIGYAVLYRALREASEGRTLVVVGGDESSRADRKVVSDRIRYKVASQFDDEYLDGRRGFVFSWGENYYPVHEEAFNQYLHAIGSGEKGLKRAFAPTTHFKTTDQEENDAAEAQKISEDGHTSVASDSKNSLKQHAETGEPKDKENSMATFQSDVSSLTPDQSHASTSREKGDNEDMPAQPKDTASSDCQMGIEKELKNATHDTSTTAMKPRAQNAPKGSPSNETHQKYPPTEERHQKYPPKEERHQRHPPTEERHQKCPGSDDIQRHEIEKRLSKRIQEFDQRYPESQPKLFGVLRNGKLDKKNAYILDEKDPTFIVPPYMEEVVFMEKRNTPEVDVIVYIDPKDDGAISFKYWEVNVPAHSGKHFFTYLLKIKSLCHQPTVKAFVCLHVFPSSPGRYLMNKYIASNHF</sequence>
<feature type="compositionally biased region" description="Polar residues" evidence="1">
    <location>
        <begin position="210"/>
        <end position="220"/>
    </location>
</feature>
<dbReference type="Proteomes" id="UP000001554">
    <property type="component" value="Chromosome 7"/>
</dbReference>
<evidence type="ECO:0000313" key="2">
    <source>
        <dbReference type="Proteomes" id="UP000001554"/>
    </source>
</evidence>
<proteinExistence type="predicted"/>
<reference evidence="2" key="1">
    <citation type="journal article" date="2020" name="Nat. Ecol. Evol.">
        <title>Deeply conserved synteny resolves early events in vertebrate evolution.</title>
        <authorList>
            <person name="Simakov O."/>
            <person name="Marletaz F."/>
            <person name="Yue J.X."/>
            <person name="O'Connell B."/>
            <person name="Jenkins J."/>
            <person name="Brandt A."/>
            <person name="Calef R."/>
            <person name="Tung C.H."/>
            <person name="Huang T.K."/>
            <person name="Schmutz J."/>
            <person name="Satoh N."/>
            <person name="Yu J.K."/>
            <person name="Putnam N.H."/>
            <person name="Green R.E."/>
            <person name="Rokhsar D.S."/>
        </authorList>
    </citation>
    <scope>NUCLEOTIDE SEQUENCE [LARGE SCALE GENOMIC DNA]</scope>
    <source>
        <strain evidence="2">S238N-H82</strain>
    </source>
</reference>
<organism evidence="2 3">
    <name type="scientific">Branchiostoma floridae</name>
    <name type="common">Florida lancelet</name>
    <name type="synonym">Amphioxus</name>
    <dbReference type="NCBI Taxonomy" id="7739"/>
    <lineage>
        <taxon>Eukaryota</taxon>
        <taxon>Metazoa</taxon>
        <taxon>Chordata</taxon>
        <taxon>Cephalochordata</taxon>
        <taxon>Leptocardii</taxon>
        <taxon>Amphioxiformes</taxon>
        <taxon>Branchiostomatidae</taxon>
        <taxon>Branchiostoma</taxon>
    </lineage>
</organism>
<dbReference type="OrthoDB" id="10065203at2759"/>
<feature type="compositionally biased region" description="Basic and acidic residues" evidence="1">
    <location>
        <begin position="221"/>
        <end position="233"/>
    </location>
</feature>
<feature type="compositionally biased region" description="Polar residues" evidence="1">
    <location>
        <begin position="234"/>
        <end position="253"/>
    </location>
</feature>
<dbReference type="KEGG" id="bfo:118419358"/>
<dbReference type="GeneID" id="118419358"/>
<accession>A0A9J7LEW9</accession>
<keyword evidence="2" id="KW-1185">Reference proteome</keyword>